<sequence length="80" mass="9309">MRDPEPCRMKHTQQQTELIKENEENEELEEEEEKHICSSFVEAPPTTITLSVKLLPCSSSINAEYSISLHEDQHQSIRKK</sequence>
<dbReference type="Proteomes" id="UP001558613">
    <property type="component" value="Unassembled WGS sequence"/>
</dbReference>
<dbReference type="EMBL" id="JAYMGO010000003">
    <property type="protein sequence ID" value="KAL1277139.1"/>
    <property type="molecule type" value="Genomic_DNA"/>
</dbReference>
<evidence type="ECO:0000313" key="2">
    <source>
        <dbReference type="EMBL" id="KAL1277139.1"/>
    </source>
</evidence>
<gene>
    <name evidence="2" type="ORF">QQF64_023812</name>
</gene>
<organism evidence="2 3">
    <name type="scientific">Cirrhinus molitorella</name>
    <name type="common">mud carp</name>
    <dbReference type="NCBI Taxonomy" id="172907"/>
    <lineage>
        <taxon>Eukaryota</taxon>
        <taxon>Metazoa</taxon>
        <taxon>Chordata</taxon>
        <taxon>Craniata</taxon>
        <taxon>Vertebrata</taxon>
        <taxon>Euteleostomi</taxon>
        <taxon>Actinopterygii</taxon>
        <taxon>Neopterygii</taxon>
        <taxon>Teleostei</taxon>
        <taxon>Ostariophysi</taxon>
        <taxon>Cypriniformes</taxon>
        <taxon>Cyprinidae</taxon>
        <taxon>Labeoninae</taxon>
        <taxon>Labeonini</taxon>
        <taxon>Cirrhinus</taxon>
    </lineage>
</organism>
<comment type="caution">
    <text evidence="2">The sequence shown here is derived from an EMBL/GenBank/DDBJ whole genome shotgun (WGS) entry which is preliminary data.</text>
</comment>
<accession>A0ABR3NJI7</accession>
<reference evidence="2 3" key="1">
    <citation type="submission" date="2023-09" db="EMBL/GenBank/DDBJ databases">
        <authorList>
            <person name="Wang M."/>
        </authorList>
    </citation>
    <scope>NUCLEOTIDE SEQUENCE [LARGE SCALE GENOMIC DNA]</scope>
    <source>
        <strain evidence="2">GT-2023</strain>
        <tissue evidence="2">Liver</tissue>
    </source>
</reference>
<protein>
    <submittedName>
        <fullName evidence="2">Uncharacterized protein</fullName>
    </submittedName>
</protein>
<feature type="region of interest" description="Disordered" evidence="1">
    <location>
        <begin position="1"/>
        <end position="24"/>
    </location>
</feature>
<proteinExistence type="predicted"/>
<evidence type="ECO:0000256" key="1">
    <source>
        <dbReference type="SAM" id="MobiDB-lite"/>
    </source>
</evidence>
<evidence type="ECO:0000313" key="3">
    <source>
        <dbReference type="Proteomes" id="UP001558613"/>
    </source>
</evidence>
<keyword evidence="3" id="KW-1185">Reference proteome</keyword>
<name>A0ABR3NJI7_9TELE</name>